<evidence type="ECO:0000256" key="8">
    <source>
        <dbReference type="ARBA" id="ARBA00023010"/>
    </source>
</evidence>
<comment type="subunit">
    <text evidence="10">Forms a complex with SecD. Part of the essential Sec protein translocation apparatus which comprises SecA, SecYEG and auxiliary proteins SecDF. Other proteins may also be involved.</text>
</comment>
<dbReference type="InterPro" id="IPR048634">
    <property type="entry name" value="SecD_SecF_C"/>
</dbReference>
<evidence type="ECO:0000256" key="7">
    <source>
        <dbReference type="ARBA" id="ARBA00022989"/>
    </source>
</evidence>
<feature type="transmembrane region" description="Helical" evidence="10">
    <location>
        <begin position="263"/>
        <end position="290"/>
    </location>
</feature>
<dbReference type="GO" id="GO:0065002">
    <property type="term" value="P:intracellular protein transmembrane transport"/>
    <property type="evidence" value="ECO:0007669"/>
    <property type="project" value="UniProtKB-UniRule"/>
</dbReference>
<feature type="transmembrane region" description="Helical" evidence="10">
    <location>
        <begin position="125"/>
        <end position="142"/>
    </location>
</feature>
<comment type="subcellular location">
    <subcellularLocation>
        <location evidence="1 10">Cell membrane</location>
        <topology evidence="1 10">Multi-pass membrane protein</topology>
    </subcellularLocation>
</comment>
<dbReference type="InterPro" id="IPR000731">
    <property type="entry name" value="SSD"/>
</dbReference>
<feature type="transmembrane region" description="Helical" evidence="10">
    <location>
        <begin position="239"/>
        <end position="257"/>
    </location>
</feature>
<dbReference type="GO" id="GO:0005886">
    <property type="term" value="C:plasma membrane"/>
    <property type="evidence" value="ECO:0007669"/>
    <property type="project" value="UniProtKB-SubCell"/>
</dbReference>
<dbReference type="InterPro" id="IPR022813">
    <property type="entry name" value="SecD/SecF_arch_bac"/>
</dbReference>
<dbReference type="SUPFAM" id="SSF82866">
    <property type="entry name" value="Multidrug efflux transporter AcrB transmembrane domain"/>
    <property type="match status" value="1"/>
</dbReference>
<feature type="transmembrane region" description="Helical" evidence="10">
    <location>
        <begin position="12"/>
        <end position="31"/>
    </location>
</feature>
<dbReference type="InterPro" id="IPR005665">
    <property type="entry name" value="SecF_bac"/>
</dbReference>
<keyword evidence="6 10" id="KW-0653">Protein transport</keyword>
<dbReference type="GO" id="GO:0043952">
    <property type="term" value="P:protein transport by the Sec complex"/>
    <property type="evidence" value="ECO:0007669"/>
    <property type="project" value="UniProtKB-UniRule"/>
</dbReference>
<gene>
    <name evidence="10" type="primary">secF</name>
    <name evidence="12" type="ORF">A3J48_03770</name>
</gene>
<organism evidence="12 13">
    <name type="scientific">Candidatus Doudnabacteria bacterium RIFCSPHIGHO2_02_FULL_46_11</name>
    <dbReference type="NCBI Taxonomy" id="1817832"/>
    <lineage>
        <taxon>Bacteria</taxon>
        <taxon>Candidatus Doudnaibacteriota</taxon>
    </lineage>
</organism>
<reference evidence="12 13" key="1">
    <citation type="journal article" date="2016" name="Nat. Commun.">
        <title>Thousands of microbial genomes shed light on interconnected biogeochemical processes in an aquifer system.</title>
        <authorList>
            <person name="Anantharaman K."/>
            <person name="Brown C.T."/>
            <person name="Hug L.A."/>
            <person name="Sharon I."/>
            <person name="Castelle C.J."/>
            <person name="Probst A.J."/>
            <person name="Thomas B.C."/>
            <person name="Singh A."/>
            <person name="Wilkins M.J."/>
            <person name="Karaoz U."/>
            <person name="Brodie E.L."/>
            <person name="Williams K.H."/>
            <person name="Hubbard S.S."/>
            <person name="Banfield J.F."/>
        </authorList>
    </citation>
    <scope>NUCLEOTIDE SEQUENCE [LARGE SCALE GENOMIC DNA]</scope>
</reference>
<feature type="domain" description="SSD" evidence="11">
    <location>
        <begin position="125"/>
        <end position="289"/>
    </location>
</feature>
<dbReference type="InterPro" id="IPR022645">
    <property type="entry name" value="SecD/SecF_bac"/>
</dbReference>
<dbReference type="PRINTS" id="PR01755">
    <property type="entry name" value="SECFTRNLCASE"/>
</dbReference>
<dbReference type="GO" id="GO:0015450">
    <property type="term" value="F:protein-transporting ATPase activity"/>
    <property type="evidence" value="ECO:0007669"/>
    <property type="project" value="InterPro"/>
</dbReference>
<evidence type="ECO:0000256" key="2">
    <source>
        <dbReference type="ARBA" id="ARBA00022448"/>
    </source>
</evidence>
<dbReference type="PANTHER" id="PTHR30081:SF8">
    <property type="entry name" value="PROTEIN TRANSLOCASE SUBUNIT SECF"/>
    <property type="match status" value="1"/>
</dbReference>
<keyword evidence="4" id="KW-0997">Cell inner membrane</keyword>
<feature type="transmembrane region" description="Helical" evidence="10">
    <location>
        <begin position="154"/>
        <end position="176"/>
    </location>
</feature>
<keyword evidence="8 10" id="KW-0811">Translocation</keyword>
<evidence type="ECO:0000256" key="3">
    <source>
        <dbReference type="ARBA" id="ARBA00022475"/>
    </source>
</evidence>
<dbReference type="Proteomes" id="UP000176786">
    <property type="component" value="Unassembled WGS sequence"/>
</dbReference>
<accession>A0A1F5P4X6</accession>
<dbReference type="Pfam" id="PF02355">
    <property type="entry name" value="SecD_SecF_C"/>
    <property type="match status" value="1"/>
</dbReference>
<keyword evidence="2 10" id="KW-0813">Transport</keyword>
<evidence type="ECO:0000256" key="5">
    <source>
        <dbReference type="ARBA" id="ARBA00022692"/>
    </source>
</evidence>
<dbReference type="Gene3D" id="1.20.1640.10">
    <property type="entry name" value="Multidrug efflux transporter AcrB transmembrane domain"/>
    <property type="match status" value="1"/>
</dbReference>
<evidence type="ECO:0000313" key="12">
    <source>
        <dbReference type="EMBL" id="OGE84670.1"/>
    </source>
</evidence>
<feature type="transmembrane region" description="Helical" evidence="10">
    <location>
        <begin position="188"/>
        <end position="209"/>
    </location>
</feature>
<proteinExistence type="inferred from homology"/>
<evidence type="ECO:0000256" key="6">
    <source>
        <dbReference type="ARBA" id="ARBA00022927"/>
    </source>
</evidence>
<evidence type="ECO:0000259" key="11">
    <source>
        <dbReference type="PROSITE" id="PS50156"/>
    </source>
</evidence>
<keyword evidence="3 10" id="KW-1003">Cell membrane</keyword>
<evidence type="ECO:0000313" key="13">
    <source>
        <dbReference type="Proteomes" id="UP000176786"/>
    </source>
</evidence>
<dbReference type="PROSITE" id="PS50156">
    <property type="entry name" value="SSD"/>
    <property type="match status" value="1"/>
</dbReference>
<dbReference type="STRING" id="1817832.A3J48_03770"/>
<name>A0A1F5P4X6_9BACT</name>
<evidence type="ECO:0000256" key="10">
    <source>
        <dbReference type="HAMAP-Rule" id="MF_01464"/>
    </source>
</evidence>
<evidence type="ECO:0000256" key="4">
    <source>
        <dbReference type="ARBA" id="ARBA00022519"/>
    </source>
</evidence>
<comment type="function">
    <text evidence="10">Part of the Sec protein translocase complex. Interacts with the SecYEG preprotein conducting channel. SecDF uses the proton motive force (PMF) to complete protein translocation after the ATP-dependent function of SecA.</text>
</comment>
<sequence>MLDVVKSRNIWFVASGIIIAAALLMAIFFGLNPGIDFRGGSLSEIKFEQQSPETSQIHEKIAGLDLGAVNIQKTDRGSYIIRSHELNQEQHGALKDKLTADFGNLNELKYESIGPTISGEVTRRAFYQLILVSLGILAYIAWAFRRVPRPLSSWWFGAAAIIALVHDLLIVIGVFALLGKLAQVEIDALFVTALLTVLGFSVHDTIIVFDRIRENLKKLTGETFSGVVSRSINQTLVRSINTSTTVVFVLVALLLFGGESIRYFVLALLIGVAVGTYSSIFIASPLLYVFHRKKLS</sequence>
<keyword evidence="5 10" id="KW-0812">Transmembrane</keyword>
<comment type="similarity">
    <text evidence="10">Belongs to the SecD/SecF family. SecF subfamily.</text>
</comment>
<protein>
    <recommendedName>
        <fullName evidence="10">Protein-export membrane protein SecF</fullName>
    </recommendedName>
</protein>
<comment type="caution">
    <text evidence="12">The sequence shown here is derived from an EMBL/GenBank/DDBJ whole genome shotgun (WGS) entry which is preliminary data.</text>
</comment>
<dbReference type="NCBIfam" id="TIGR00966">
    <property type="entry name" value="transloc_SecF"/>
    <property type="match status" value="1"/>
</dbReference>
<dbReference type="HAMAP" id="MF_01464_B">
    <property type="entry name" value="SecF_B"/>
    <property type="match status" value="1"/>
</dbReference>
<keyword evidence="9 10" id="KW-0472">Membrane</keyword>
<dbReference type="EMBL" id="MFES01000038">
    <property type="protein sequence ID" value="OGE84670.1"/>
    <property type="molecule type" value="Genomic_DNA"/>
</dbReference>
<dbReference type="Pfam" id="PF07549">
    <property type="entry name" value="Sec_GG"/>
    <property type="match status" value="1"/>
</dbReference>
<evidence type="ECO:0000256" key="9">
    <source>
        <dbReference type="ARBA" id="ARBA00023136"/>
    </source>
</evidence>
<evidence type="ECO:0000256" key="1">
    <source>
        <dbReference type="ARBA" id="ARBA00004651"/>
    </source>
</evidence>
<dbReference type="PANTHER" id="PTHR30081">
    <property type="entry name" value="PROTEIN-EXPORT MEMBRANE PROTEIN SEC"/>
    <property type="match status" value="1"/>
</dbReference>
<dbReference type="GO" id="GO:0006605">
    <property type="term" value="P:protein targeting"/>
    <property type="evidence" value="ECO:0007669"/>
    <property type="project" value="UniProtKB-UniRule"/>
</dbReference>
<keyword evidence="7 10" id="KW-1133">Transmembrane helix</keyword>
<dbReference type="AlphaFoldDB" id="A0A1F5P4X6"/>
<dbReference type="InterPro" id="IPR022646">
    <property type="entry name" value="SecD/SecF_CS"/>
</dbReference>